<dbReference type="AlphaFoldDB" id="A0ABD5VY79"/>
<dbReference type="RefSeq" id="WP_267164017.1">
    <property type="nucleotide sequence ID" value="NZ_CP112972.1"/>
</dbReference>
<gene>
    <name evidence="2" type="ORF">ACFQQG_08540</name>
</gene>
<reference evidence="2 3" key="1">
    <citation type="journal article" date="2019" name="Int. J. Syst. Evol. Microbiol.">
        <title>The Global Catalogue of Microorganisms (GCM) 10K type strain sequencing project: providing services to taxonomists for standard genome sequencing and annotation.</title>
        <authorList>
            <consortium name="The Broad Institute Genomics Platform"/>
            <consortium name="The Broad Institute Genome Sequencing Center for Infectious Disease"/>
            <person name="Wu L."/>
            <person name="Ma J."/>
        </authorList>
    </citation>
    <scope>NUCLEOTIDE SEQUENCE [LARGE SCALE GENOMIC DNA]</scope>
    <source>
        <strain evidence="2 3">JCM 30072</strain>
    </source>
</reference>
<evidence type="ECO:0000313" key="2">
    <source>
        <dbReference type="EMBL" id="MFC7058213.1"/>
    </source>
</evidence>
<name>A0ABD5VY79_9EURY</name>
<accession>A0ABD5VY79</accession>
<organism evidence="2 3">
    <name type="scientific">Halovenus salina</name>
    <dbReference type="NCBI Taxonomy" id="1510225"/>
    <lineage>
        <taxon>Archaea</taxon>
        <taxon>Methanobacteriati</taxon>
        <taxon>Methanobacteriota</taxon>
        <taxon>Stenosarchaea group</taxon>
        <taxon>Halobacteria</taxon>
        <taxon>Halobacteriales</taxon>
        <taxon>Haloarculaceae</taxon>
        <taxon>Halovenus</taxon>
    </lineage>
</organism>
<proteinExistence type="predicted"/>
<comment type="caution">
    <text evidence="2">The sequence shown here is derived from an EMBL/GenBank/DDBJ whole genome shotgun (WGS) entry which is preliminary data.</text>
</comment>
<keyword evidence="1" id="KW-0472">Membrane</keyword>
<feature type="transmembrane region" description="Helical" evidence="1">
    <location>
        <begin position="31"/>
        <end position="47"/>
    </location>
</feature>
<keyword evidence="1" id="KW-0812">Transmembrane</keyword>
<evidence type="ECO:0000313" key="3">
    <source>
        <dbReference type="Proteomes" id="UP001596445"/>
    </source>
</evidence>
<keyword evidence="1" id="KW-1133">Transmembrane helix</keyword>
<sequence>METWRLLAWTTGLLLLWGALVSLLGYDLSPFSIISAAAFGMLGFYLSNKLTDRLNDN</sequence>
<dbReference type="Proteomes" id="UP001596445">
    <property type="component" value="Unassembled WGS sequence"/>
</dbReference>
<evidence type="ECO:0000256" key="1">
    <source>
        <dbReference type="SAM" id="Phobius"/>
    </source>
</evidence>
<dbReference type="EMBL" id="JBHSZI010000001">
    <property type="protein sequence ID" value="MFC7058213.1"/>
    <property type="molecule type" value="Genomic_DNA"/>
</dbReference>
<dbReference type="GeneID" id="76630184"/>
<protein>
    <submittedName>
        <fullName evidence="2">Uncharacterized protein</fullName>
    </submittedName>
</protein>
<keyword evidence="3" id="KW-1185">Reference proteome</keyword>